<evidence type="ECO:0000256" key="1">
    <source>
        <dbReference type="ARBA" id="ARBA00022603"/>
    </source>
</evidence>
<dbReference type="PATRIC" id="fig|1144748.3.peg.434"/>
<dbReference type="Pfam" id="PF02636">
    <property type="entry name" value="Methyltransf_28"/>
    <property type="match status" value="1"/>
</dbReference>
<keyword evidence="2" id="KW-0808">Transferase</keyword>
<dbReference type="STRING" id="1144748.KS2013_428"/>
<dbReference type="GO" id="GO:0032259">
    <property type="term" value="P:methylation"/>
    <property type="evidence" value="ECO:0007669"/>
    <property type="project" value="UniProtKB-KW"/>
</dbReference>
<dbReference type="PANTHER" id="PTHR12049:SF7">
    <property type="entry name" value="PROTEIN ARGININE METHYLTRANSFERASE NDUFAF7, MITOCHONDRIAL"/>
    <property type="match status" value="1"/>
</dbReference>
<sequence length="407" mass="45625" precursor="true">MSMVDNYRFPAFCRDRSSYQQLIKKQCQLLDVPQPEPFAIDTSFELSQKISELISLKQEISFAEFVQQALYAPGLGYYSAGSYKLGAEGDFVTAPEVSTLFGKTLAKSVGQAFEHTKATILELGAGSGRLMCDLLMQLEKENKLPDSYFVLEVSAELRQRQQLLLQEELPHLTSKVVWLDSLPDNFNGVILGNEVIDAIPFELLMKTEQGLAQGFVKQDDEGFSLVFKPTDFSRGWHKNHSELCSQWPEGYLAETSELRSDWLRAILDCLEQGCILLLDYGYEQEELYSPYRPQGTLQCYYRQRKHSTPMALVGLQDITASVNFTRLAEAAKEQGADVLGFTSQSLFLTLSGIEQFVAQEQDSGTITTFSVAQQLQTLLMPTEMGQNIKVLGLSKNFTGILTGFRAL</sequence>
<dbReference type="GO" id="GO:0035243">
    <property type="term" value="F:protein-arginine omega-N symmetric methyltransferase activity"/>
    <property type="evidence" value="ECO:0007669"/>
    <property type="project" value="TreeGrafter"/>
</dbReference>
<keyword evidence="4" id="KW-1185">Reference proteome</keyword>
<evidence type="ECO:0000256" key="2">
    <source>
        <dbReference type="ARBA" id="ARBA00022679"/>
    </source>
</evidence>
<dbReference type="Proteomes" id="UP000094147">
    <property type="component" value="Chromosome"/>
</dbReference>
<accession>A0A1B3B8M5</accession>
<dbReference type="InterPro" id="IPR003788">
    <property type="entry name" value="NDUFAF7"/>
</dbReference>
<reference evidence="4" key="1">
    <citation type="submission" date="2015-08" db="EMBL/GenBank/DDBJ databases">
        <authorList>
            <person name="Kim K.M."/>
        </authorList>
    </citation>
    <scope>NUCLEOTIDE SEQUENCE [LARGE SCALE GENOMIC DNA]</scope>
    <source>
        <strain evidence="4">KCTC 23892</strain>
    </source>
</reference>
<dbReference type="PANTHER" id="PTHR12049">
    <property type="entry name" value="PROTEIN ARGININE METHYLTRANSFERASE NDUFAF7, MITOCHONDRIAL"/>
    <property type="match status" value="1"/>
</dbReference>
<dbReference type="SUPFAM" id="SSF53335">
    <property type="entry name" value="S-adenosyl-L-methionine-dependent methyltransferases"/>
    <property type="match status" value="1"/>
</dbReference>
<dbReference type="AlphaFoldDB" id="A0A1B3B8M5"/>
<evidence type="ECO:0008006" key="5">
    <source>
        <dbReference type="Google" id="ProtNLM"/>
    </source>
</evidence>
<dbReference type="Gene3D" id="3.40.50.12710">
    <property type="match status" value="1"/>
</dbReference>
<dbReference type="RefSeq" id="WP_083217760.1">
    <property type="nucleotide sequence ID" value="NZ_CP012418.1"/>
</dbReference>
<evidence type="ECO:0000313" key="4">
    <source>
        <dbReference type="Proteomes" id="UP000094147"/>
    </source>
</evidence>
<dbReference type="EMBL" id="CP012418">
    <property type="protein sequence ID" value="AOE49152.1"/>
    <property type="molecule type" value="Genomic_DNA"/>
</dbReference>
<dbReference type="OrthoDB" id="9794208at2"/>
<name>A0A1B3B8M5_9GAMM</name>
<dbReference type="InterPro" id="IPR038375">
    <property type="entry name" value="NDUFAF7_sf"/>
</dbReference>
<protein>
    <recommendedName>
        <fullName evidence="5">SAM-dependent methyltransferase</fullName>
    </recommendedName>
</protein>
<evidence type="ECO:0000313" key="3">
    <source>
        <dbReference type="EMBL" id="AOE49152.1"/>
    </source>
</evidence>
<gene>
    <name evidence="3" type="ORF">KS2013_428</name>
</gene>
<dbReference type="KEGG" id="ksd:KS2013_428"/>
<organism evidence="3 4">
    <name type="scientific">Kangiella sediminilitoris</name>
    <dbReference type="NCBI Taxonomy" id="1144748"/>
    <lineage>
        <taxon>Bacteria</taxon>
        <taxon>Pseudomonadati</taxon>
        <taxon>Pseudomonadota</taxon>
        <taxon>Gammaproteobacteria</taxon>
        <taxon>Kangiellales</taxon>
        <taxon>Kangiellaceae</taxon>
        <taxon>Kangiella</taxon>
    </lineage>
</organism>
<proteinExistence type="predicted"/>
<dbReference type="InterPro" id="IPR029063">
    <property type="entry name" value="SAM-dependent_MTases_sf"/>
</dbReference>
<keyword evidence="1" id="KW-0489">Methyltransferase</keyword>